<dbReference type="STRING" id="231916.A0A409YHR5"/>
<name>A0A409YHR5_9AGAR</name>
<dbReference type="PANTHER" id="PTHR31836:SF28">
    <property type="entry name" value="SRCR DOMAIN-CONTAINING PROTEIN-RELATED"/>
    <property type="match status" value="1"/>
</dbReference>
<dbReference type="Gene3D" id="2.40.40.10">
    <property type="entry name" value="RlpA-like domain"/>
    <property type="match status" value="1"/>
</dbReference>
<feature type="region of interest" description="Disordered" evidence="2">
    <location>
        <begin position="129"/>
        <end position="181"/>
    </location>
</feature>
<proteinExistence type="predicted"/>
<dbReference type="OrthoDB" id="406505at2759"/>
<feature type="signal peptide" evidence="3">
    <location>
        <begin position="1"/>
        <end position="18"/>
    </location>
</feature>
<dbReference type="EMBL" id="NHYE01000839">
    <property type="protein sequence ID" value="PPR02569.1"/>
    <property type="molecule type" value="Genomic_DNA"/>
</dbReference>
<accession>A0A409YHR5</accession>
<evidence type="ECO:0000256" key="2">
    <source>
        <dbReference type="SAM" id="MobiDB-lite"/>
    </source>
</evidence>
<keyword evidence="5" id="KW-1185">Reference proteome</keyword>
<gene>
    <name evidence="4" type="ORF">CVT26_011957</name>
</gene>
<dbReference type="Proteomes" id="UP000284706">
    <property type="component" value="Unassembled WGS sequence"/>
</dbReference>
<evidence type="ECO:0000256" key="1">
    <source>
        <dbReference type="ARBA" id="ARBA00022729"/>
    </source>
</evidence>
<feature type="compositionally biased region" description="Acidic residues" evidence="2">
    <location>
        <begin position="142"/>
        <end position="181"/>
    </location>
</feature>
<dbReference type="InterPro" id="IPR036908">
    <property type="entry name" value="RlpA-like_sf"/>
</dbReference>
<evidence type="ECO:0000313" key="5">
    <source>
        <dbReference type="Proteomes" id="UP000284706"/>
    </source>
</evidence>
<feature type="chain" id="PRO_5019371421" evidence="3">
    <location>
        <begin position="19"/>
        <end position="181"/>
    </location>
</feature>
<dbReference type="SUPFAM" id="SSF50685">
    <property type="entry name" value="Barwin-like endoglucanases"/>
    <property type="match status" value="1"/>
</dbReference>
<dbReference type="InParanoid" id="A0A409YHR5"/>
<protein>
    <submittedName>
        <fullName evidence="4">Uncharacterized protein</fullName>
    </submittedName>
</protein>
<evidence type="ECO:0000256" key="3">
    <source>
        <dbReference type="SAM" id="SignalP"/>
    </source>
</evidence>
<dbReference type="PANTHER" id="PTHR31836">
    <property type="match status" value="1"/>
</dbReference>
<organism evidence="4 5">
    <name type="scientific">Gymnopilus dilepis</name>
    <dbReference type="NCBI Taxonomy" id="231916"/>
    <lineage>
        <taxon>Eukaryota</taxon>
        <taxon>Fungi</taxon>
        <taxon>Dikarya</taxon>
        <taxon>Basidiomycota</taxon>
        <taxon>Agaricomycotina</taxon>
        <taxon>Agaricomycetes</taxon>
        <taxon>Agaricomycetidae</taxon>
        <taxon>Agaricales</taxon>
        <taxon>Agaricineae</taxon>
        <taxon>Hymenogastraceae</taxon>
        <taxon>Gymnopilus</taxon>
    </lineage>
</organism>
<keyword evidence="1 3" id="KW-0732">Signal</keyword>
<dbReference type="CDD" id="cd22191">
    <property type="entry name" value="DPBB_RlpA_EXP_N-like"/>
    <property type="match status" value="1"/>
</dbReference>
<dbReference type="InterPro" id="IPR051477">
    <property type="entry name" value="Expansin_CellWall"/>
</dbReference>
<reference evidence="4 5" key="1">
    <citation type="journal article" date="2018" name="Evol. Lett.">
        <title>Horizontal gene cluster transfer increased hallucinogenic mushroom diversity.</title>
        <authorList>
            <person name="Reynolds H.T."/>
            <person name="Vijayakumar V."/>
            <person name="Gluck-Thaler E."/>
            <person name="Korotkin H.B."/>
            <person name="Matheny P.B."/>
            <person name="Slot J.C."/>
        </authorList>
    </citation>
    <scope>NUCLEOTIDE SEQUENCE [LARGE SCALE GENOMIC DNA]</scope>
    <source>
        <strain evidence="4 5">SRW20</strain>
    </source>
</reference>
<sequence>MWITALYFPLLSVLSVCALPGTSSAGATIDIQKRQTRFGRGTWYNTGLGNCGITNSDDEPIVAISKALYDENGGSDCGKTIEITNTQTGQTATGIVEDSCPGCGEGDIDLSPSLFEQLAPLDQGVIQVTWSYGGSGGGEGSGSDEGDDDEGDGDDGGDNDEGDNDEGGNDEDNQDEGGEED</sequence>
<dbReference type="AlphaFoldDB" id="A0A409YHR5"/>
<evidence type="ECO:0000313" key="4">
    <source>
        <dbReference type="EMBL" id="PPR02569.1"/>
    </source>
</evidence>
<comment type="caution">
    <text evidence="4">The sequence shown here is derived from an EMBL/GenBank/DDBJ whole genome shotgun (WGS) entry which is preliminary data.</text>
</comment>